<accession>A0A1Y6ITY4</accession>
<comment type="subcellular location">
    <subcellularLocation>
        <location evidence="1 5">Cytoplasm</location>
    </subcellularLocation>
</comment>
<proteinExistence type="inferred from homology"/>
<evidence type="ECO:0000256" key="5">
    <source>
        <dbReference type="PIRNR" id="PIRNR006276"/>
    </source>
</evidence>
<keyword evidence="4 5" id="KW-0963">Cytoplasm</keyword>
<evidence type="ECO:0000313" key="7">
    <source>
        <dbReference type="EMBL" id="MDW6004807.1"/>
    </source>
</evidence>
<reference evidence="7 10" key="2">
    <citation type="submission" date="2023-11" db="EMBL/GenBank/DDBJ databases">
        <title>Plant-associative lifestyle of Vibrio porteresiae and its evolutionary dynamics.</title>
        <authorList>
            <person name="Rameshkumar N."/>
            <person name="Kirti K."/>
        </authorList>
    </citation>
    <scope>NUCLEOTIDE SEQUENCE [LARGE SCALE GENOMIC DNA]</scope>
    <source>
        <strain evidence="7 10">MSSRF38</strain>
    </source>
</reference>
<feature type="domain" description="UspA" evidence="6">
    <location>
        <begin position="1"/>
        <end position="139"/>
    </location>
</feature>
<dbReference type="Proteomes" id="UP001283366">
    <property type="component" value="Unassembled WGS sequence"/>
</dbReference>
<dbReference type="EMBL" id="FXXI01000003">
    <property type="protein sequence ID" value="SMS01098.1"/>
    <property type="molecule type" value="Genomic_DNA"/>
</dbReference>
<evidence type="ECO:0000256" key="3">
    <source>
        <dbReference type="ARBA" id="ARBA00011738"/>
    </source>
</evidence>
<dbReference type="RefSeq" id="WP_087481121.1">
    <property type="nucleotide sequence ID" value="NZ_AP024884.1"/>
</dbReference>
<gene>
    <name evidence="8" type="primary">uspA_1</name>
    <name evidence="7" type="ORF">SBX37_18265</name>
    <name evidence="8" type="ORF">VIM7927_02375</name>
</gene>
<dbReference type="InterPro" id="IPR006016">
    <property type="entry name" value="UspA"/>
</dbReference>
<dbReference type="InterPro" id="IPR014729">
    <property type="entry name" value="Rossmann-like_a/b/a_fold"/>
</dbReference>
<dbReference type="EMBL" id="JAWRCO010000002">
    <property type="protein sequence ID" value="MDW6004807.1"/>
    <property type="molecule type" value="Genomic_DNA"/>
</dbReference>
<evidence type="ECO:0000313" key="9">
    <source>
        <dbReference type="Proteomes" id="UP000196125"/>
    </source>
</evidence>
<keyword evidence="10" id="KW-1185">Reference proteome</keyword>
<dbReference type="PIRSF" id="PIRSF006276">
    <property type="entry name" value="UspA"/>
    <property type="match status" value="1"/>
</dbReference>
<dbReference type="SUPFAM" id="SSF52402">
    <property type="entry name" value="Adenine nucleotide alpha hydrolases-like"/>
    <property type="match status" value="1"/>
</dbReference>
<dbReference type="Proteomes" id="UP000196125">
    <property type="component" value="Unassembled WGS sequence"/>
</dbReference>
<dbReference type="GO" id="GO:0005737">
    <property type="term" value="C:cytoplasm"/>
    <property type="evidence" value="ECO:0007669"/>
    <property type="project" value="UniProtKB-SubCell"/>
</dbReference>
<evidence type="ECO:0000313" key="8">
    <source>
        <dbReference type="EMBL" id="SMS01098.1"/>
    </source>
</evidence>
<protein>
    <recommendedName>
        <fullName evidence="5">Universal stress protein</fullName>
    </recommendedName>
</protein>
<name>A0A1Y6ITY4_9VIBR</name>
<sequence>MYKHILVAVDLSAESWLLLEKAVSLARSFGSELSLFYDDYTYHDNDAHMIIDPSYAIENKVCGQADAQAHLKEILETTEYPIKSTLIGNGSFSEEIQKAIKELHIDLVICGHHHNLWHNISSSAQHMMKATSVDLLVVPLK</sequence>
<dbReference type="Gene3D" id="3.40.50.620">
    <property type="entry name" value="HUPs"/>
    <property type="match status" value="1"/>
</dbReference>
<dbReference type="PANTHER" id="PTHR46268">
    <property type="entry name" value="STRESS RESPONSE PROTEIN NHAX"/>
    <property type="match status" value="1"/>
</dbReference>
<reference evidence="8 9" key="1">
    <citation type="submission" date="2017-05" db="EMBL/GenBank/DDBJ databases">
        <authorList>
            <person name="Song R."/>
            <person name="Chenine A.L."/>
            <person name="Ruprecht R.M."/>
        </authorList>
    </citation>
    <scope>NUCLEOTIDE SEQUENCE [LARGE SCALE GENOMIC DNA]</scope>
    <source>
        <strain evidence="8 9">CECT 7927</strain>
    </source>
</reference>
<dbReference type="PANTHER" id="PTHR46268:SF23">
    <property type="entry name" value="UNIVERSAL STRESS PROTEIN A-RELATED"/>
    <property type="match status" value="1"/>
</dbReference>
<evidence type="ECO:0000256" key="4">
    <source>
        <dbReference type="ARBA" id="ARBA00022490"/>
    </source>
</evidence>
<dbReference type="AlphaFoldDB" id="A0A1Y6ITY4"/>
<dbReference type="InterPro" id="IPR006015">
    <property type="entry name" value="Universal_stress_UspA"/>
</dbReference>
<evidence type="ECO:0000259" key="6">
    <source>
        <dbReference type="Pfam" id="PF00582"/>
    </source>
</evidence>
<evidence type="ECO:0000256" key="1">
    <source>
        <dbReference type="ARBA" id="ARBA00004496"/>
    </source>
</evidence>
<comment type="similarity">
    <text evidence="2 5">Belongs to the universal stress protein A family.</text>
</comment>
<dbReference type="OrthoDB" id="9792500at2"/>
<dbReference type="Pfam" id="PF00582">
    <property type="entry name" value="Usp"/>
    <property type="match status" value="1"/>
</dbReference>
<organism evidence="8 9">
    <name type="scientific">Vibrio mangrovi</name>
    <dbReference type="NCBI Taxonomy" id="474394"/>
    <lineage>
        <taxon>Bacteria</taxon>
        <taxon>Pseudomonadati</taxon>
        <taxon>Pseudomonadota</taxon>
        <taxon>Gammaproteobacteria</taxon>
        <taxon>Vibrionales</taxon>
        <taxon>Vibrionaceae</taxon>
        <taxon>Vibrio</taxon>
    </lineage>
</organism>
<comment type="subunit">
    <text evidence="3">Homodimer.</text>
</comment>
<evidence type="ECO:0000256" key="2">
    <source>
        <dbReference type="ARBA" id="ARBA00008791"/>
    </source>
</evidence>
<evidence type="ECO:0000313" key="10">
    <source>
        <dbReference type="Proteomes" id="UP001283366"/>
    </source>
</evidence>